<protein>
    <recommendedName>
        <fullName evidence="6">Molybdopterin molybdenumtransferase</fullName>
        <ecNumber evidence="6">2.10.1.1</ecNumber>
    </recommendedName>
</protein>
<dbReference type="NCBIfam" id="NF045515">
    <property type="entry name" value="Glp_gephyrin"/>
    <property type="match status" value="1"/>
</dbReference>
<reference evidence="8 9" key="1">
    <citation type="submission" date="2024-08" db="EMBL/GenBank/DDBJ databases">
        <authorList>
            <person name="Lu H."/>
        </authorList>
    </citation>
    <scope>NUCLEOTIDE SEQUENCE [LARGE SCALE GENOMIC DNA]</scope>
    <source>
        <strain evidence="8 9">LYH14W</strain>
    </source>
</reference>
<accession>A0ABW7FBS9</accession>
<keyword evidence="9" id="KW-1185">Reference proteome</keyword>
<name>A0ABW7FBS9_9BURK</name>
<evidence type="ECO:0000256" key="4">
    <source>
        <dbReference type="ARBA" id="ARBA00023150"/>
    </source>
</evidence>
<proteinExistence type="inferred from homology"/>
<dbReference type="CDD" id="cd00887">
    <property type="entry name" value="MoeA"/>
    <property type="match status" value="1"/>
</dbReference>
<evidence type="ECO:0000313" key="8">
    <source>
        <dbReference type="EMBL" id="MFG6433366.1"/>
    </source>
</evidence>
<dbReference type="InterPro" id="IPR005111">
    <property type="entry name" value="MoeA_C_domain_IV"/>
</dbReference>
<dbReference type="Pfam" id="PF03453">
    <property type="entry name" value="MoeA_N"/>
    <property type="match status" value="1"/>
</dbReference>
<dbReference type="PANTHER" id="PTHR10192:SF5">
    <property type="entry name" value="GEPHYRIN"/>
    <property type="match status" value="1"/>
</dbReference>
<dbReference type="Gene3D" id="2.170.190.11">
    <property type="entry name" value="Molybdopterin biosynthesis moea protein, domain 3"/>
    <property type="match status" value="1"/>
</dbReference>
<dbReference type="InterPro" id="IPR005110">
    <property type="entry name" value="MoeA_linker/N"/>
</dbReference>
<keyword evidence="6" id="KW-0460">Magnesium</keyword>
<evidence type="ECO:0000256" key="2">
    <source>
        <dbReference type="ARBA" id="ARBA00005046"/>
    </source>
</evidence>
<dbReference type="SUPFAM" id="SSF53218">
    <property type="entry name" value="Molybdenum cofactor biosynthesis proteins"/>
    <property type="match status" value="1"/>
</dbReference>
<dbReference type="Gene3D" id="3.40.980.10">
    <property type="entry name" value="MoaB/Mog-like domain"/>
    <property type="match status" value="1"/>
</dbReference>
<dbReference type="Pfam" id="PF00994">
    <property type="entry name" value="MoCF_biosynth"/>
    <property type="match status" value="1"/>
</dbReference>
<dbReference type="SMART" id="SM00852">
    <property type="entry name" value="MoCF_biosynth"/>
    <property type="match status" value="1"/>
</dbReference>
<sequence length="402" mass="42051">MSDGKKPGLIPLDDALAALLAEIEPLGGVETLATADARGRVLAADLVSPVDVPPADNSAMDGYALRAVDMTSLLPVTQRIPAGSVPMPLAQGEAARIFTGAHVPPGADTVVMQEYTELVDGRLRVTQPVTAGANVRLRGEDVRAGSVVLPAGARLDAVSLGLAATAGAAQLTVTRRPRVAVFSTGDELVMPGEPLPPGAIYNSNRFTLRALLDGLGCEVVDLGIVPDNLEATRAALREAASKADVILTSGGVSVGEEDHLRPAVQAEGKLDLWAIAIKPGKPFAYGRVGDAHFIGLPGNPVSSLVTFLVLVRPALLKLQGAARLTPRGYRLVAGFDWPKPDKRREFLRVRLDDEGGLAMFSNQSSGVLTSAFWADGLLDNPSGQAFKAGDTVRFIPFAELLA</sequence>
<keyword evidence="6" id="KW-0808">Transferase</keyword>
<comment type="catalytic activity">
    <reaction evidence="5">
        <text>adenylyl-molybdopterin + molybdate = Mo-molybdopterin + AMP + H(+)</text>
        <dbReference type="Rhea" id="RHEA:35047"/>
        <dbReference type="ChEBI" id="CHEBI:15378"/>
        <dbReference type="ChEBI" id="CHEBI:36264"/>
        <dbReference type="ChEBI" id="CHEBI:62727"/>
        <dbReference type="ChEBI" id="CHEBI:71302"/>
        <dbReference type="ChEBI" id="CHEBI:456215"/>
        <dbReference type="EC" id="2.10.1.1"/>
    </reaction>
</comment>
<evidence type="ECO:0000256" key="5">
    <source>
        <dbReference type="ARBA" id="ARBA00047317"/>
    </source>
</evidence>
<dbReference type="EC" id="2.10.1.1" evidence="6"/>
<dbReference type="InterPro" id="IPR036425">
    <property type="entry name" value="MoaB/Mog-like_dom_sf"/>
</dbReference>
<dbReference type="NCBIfam" id="TIGR00177">
    <property type="entry name" value="molyb_syn"/>
    <property type="match status" value="1"/>
</dbReference>
<dbReference type="RefSeq" id="WP_394484014.1">
    <property type="nucleotide sequence ID" value="NZ_JBIGHV010000012.1"/>
</dbReference>
<comment type="similarity">
    <text evidence="3 6">Belongs to the MoeA family.</text>
</comment>
<dbReference type="Pfam" id="PF03454">
    <property type="entry name" value="MoeA_C"/>
    <property type="match status" value="1"/>
</dbReference>
<evidence type="ECO:0000256" key="1">
    <source>
        <dbReference type="ARBA" id="ARBA00002901"/>
    </source>
</evidence>
<evidence type="ECO:0000256" key="6">
    <source>
        <dbReference type="RuleBase" id="RU365090"/>
    </source>
</evidence>
<keyword evidence="6" id="KW-0479">Metal-binding</keyword>
<evidence type="ECO:0000259" key="7">
    <source>
        <dbReference type="SMART" id="SM00852"/>
    </source>
</evidence>
<dbReference type="PANTHER" id="PTHR10192">
    <property type="entry name" value="MOLYBDOPTERIN BIOSYNTHESIS PROTEIN"/>
    <property type="match status" value="1"/>
</dbReference>
<comment type="function">
    <text evidence="1 6">Catalyzes the insertion of molybdate into adenylated molybdopterin with the concomitant release of AMP.</text>
</comment>
<evidence type="ECO:0000256" key="3">
    <source>
        <dbReference type="ARBA" id="ARBA00010763"/>
    </source>
</evidence>
<comment type="pathway">
    <text evidence="2 6">Cofactor biosynthesis; molybdopterin biosynthesis.</text>
</comment>
<dbReference type="Proteomes" id="UP001606210">
    <property type="component" value="Unassembled WGS sequence"/>
</dbReference>
<dbReference type="SUPFAM" id="SSF63867">
    <property type="entry name" value="MoeA C-terminal domain-like"/>
    <property type="match status" value="1"/>
</dbReference>
<dbReference type="InterPro" id="IPR038987">
    <property type="entry name" value="MoeA-like"/>
</dbReference>
<dbReference type="Gene3D" id="2.40.340.10">
    <property type="entry name" value="MoeA, C-terminal, domain IV"/>
    <property type="match status" value="1"/>
</dbReference>
<dbReference type="InterPro" id="IPR001453">
    <property type="entry name" value="MoaB/Mog_dom"/>
</dbReference>
<organism evidence="8 9">
    <name type="scientific">Pelomonas parva</name>
    <dbReference type="NCBI Taxonomy" id="3299032"/>
    <lineage>
        <taxon>Bacteria</taxon>
        <taxon>Pseudomonadati</taxon>
        <taxon>Pseudomonadota</taxon>
        <taxon>Betaproteobacteria</taxon>
        <taxon>Burkholderiales</taxon>
        <taxon>Sphaerotilaceae</taxon>
        <taxon>Roseateles</taxon>
    </lineage>
</organism>
<dbReference type="Gene3D" id="3.90.105.10">
    <property type="entry name" value="Molybdopterin biosynthesis moea protein, domain 2"/>
    <property type="match status" value="1"/>
</dbReference>
<dbReference type="EMBL" id="JBIGHV010000012">
    <property type="protein sequence ID" value="MFG6433366.1"/>
    <property type="molecule type" value="Genomic_DNA"/>
</dbReference>
<dbReference type="InterPro" id="IPR036135">
    <property type="entry name" value="MoeA_linker/N_sf"/>
</dbReference>
<gene>
    <name evidence="8" type="primary">glp</name>
    <name evidence="8" type="ORF">ACG00Y_25895</name>
</gene>
<evidence type="ECO:0000313" key="9">
    <source>
        <dbReference type="Proteomes" id="UP001606210"/>
    </source>
</evidence>
<comment type="cofactor">
    <cofactor evidence="6">
        <name>Mg(2+)</name>
        <dbReference type="ChEBI" id="CHEBI:18420"/>
    </cofactor>
</comment>
<keyword evidence="4 6" id="KW-0501">Molybdenum cofactor biosynthesis</keyword>
<keyword evidence="6" id="KW-0500">Molybdenum</keyword>
<dbReference type="SUPFAM" id="SSF63882">
    <property type="entry name" value="MoeA N-terminal region -like"/>
    <property type="match status" value="1"/>
</dbReference>
<feature type="domain" description="MoaB/Mog" evidence="7">
    <location>
        <begin position="180"/>
        <end position="317"/>
    </location>
</feature>
<comment type="caution">
    <text evidence="8">The sequence shown here is derived from an EMBL/GenBank/DDBJ whole genome shotgun (WGS) entry which is preliminary data.</text>
</comment>
<dbReference type="InterPro" id="IPR036688">
    <property type="entry name" value="MoeA_C_domain_IV_sf"/>
</dbReference>